<dbReference type="GO" id="GO:0030014">
    <property type="term" value="C:CCR4-NOT complex"/>
    <property type="evidence" value="ECO:0007669"/>
    <property type="project" value="InterPro"/>
</dbReference>
<proteinExistence type="predicted"/>
<dbReference type="InterPro" id="IPR019312">
    <property type="entry name" value="CNOT11"/>
</dbReference>
<dbReference type="EMBL" id="LATX01001781">
    <property type="protein sequence ID" value="KTB38115.1"/>
    <property type="molecule type" value="Genomic_DNA"/>
</dbReference>
<evidence type="ECO:0000313" key="1">
    <source>
        <dbReference type="EMBL" id="KTB38115.1"/>
    </source>
</evidence>
<accession>A0A0W0FP41</accession>
<dbReference type="Pfam" id="PF10155">
    <property type="entry name" value="CNOT11"/>
    <property type="match status" value="1"/>
</dbReference>
<gene>
    <name evidence="1" type="ORF">WG66_9323</name>
</gene>
<evidence type="ECO:0000313" key="2">
    <source>
        <dbReference type="Proteomes" id="UP000054988"/>
    </source>
</evidence>
<dbReference type="eggNOG" id="ENOG502SK77">
    <property type="taxonomic scope" value="Eukaryota"/>
</dbReference>
<dbReference type="Proteomes" id="UP000054988">
    <property type="component" value="Unassembled WGS sequence"/>
</dbReference>
<sequence length="466" mass="51139">MSTVLTSKLPASNPNFGPSHLLHAGNRNVVMYQHEPIGPPGFGAGMGIGGPGLAVDPVRAAVSHLLSTAYSLPCSTAAHSFANLVQPTSRFQLALDALLPILEQSTSSDVRMIFDFLAQRILVSFILYALYAPHPITINPFKSVLFTTFVKERDKAVNVANAGGVAANEPFVWVLWKILKGDGNDIGPYSPTTLARSPLPPKLRATNLFLDDEIDDDSYTTKTDTRPPSAERFTGPYTERLVTPEEDAENERIALAMQLLLAARDRVLTLSEQRVVLPMIQQLASSRMVTPFDLAPIISYNPTLAHPLFVALITLPEVEDELASRPQPFFPSASPYLDVLCMLPPTLATFDLMGRLLRDQTPLGNVVGTIADLVKEEVLGSFVHECILWLESAEMEEKEGLISDDRFAKGLQNFCRFYHSLIKLSIVNPGLDADSAEMTHFSLKNSRFEDANALYRALVMGGRVAY</sequence>
<protein>
    <submittedName>
        <fullName evidence="1">Uncharacterized protein</fullName>
    </submittedName>
</protein>
<comment type="caution">
    <text evidence="1">The sequence shown here is derived from an EMBL/GenBank/DDBJ whole genome shotgun (WGS) entry which is preliminary data.</text>
</comment>
<dbReference type="AlphaFoldDB" id="A0A0W0FP41"/>
<reference evidence="1 2" key="1">
    <citation type="submission" date="2015-12" db="EMBL/GenBank/DDBJ databases">
        <title>Draft genome sequence of Moniliophthora roreri, the causal agent of frosty pod rot of cacao.</title>
        <authorList>
            <person name="Aime M.C."/>
            <person name="Diaz-Valderrama J.R."/>
            <person name="Kijpornyongpan T."/>
            <person name="Phillips-Mora W."/>
        </authorList>
    </citation>
    <scope>NUCLEOTIDE SEQUENCE [LARGE SCALE GENOMIC DNA]</scope>
    <source>
        <strain evidence="1 2">MCA 2952</strain>
    </source>
</reference>
<organism evidence="1 2">
    <name type="scientific">Moniliophthora roreri</name>
    <name type="common">Frosty pod rot fungus</name>
    <name type="synonym">Monilia roreri</name>
    <dbReference type="NCBI Taxonomy" id="221103"/>
    <lineage>
        <taxon>Eukaryota</taxon>
        <taxon>Fungi</taxon>
        <taxon>Dikarya</taxon>
        <taxon>Basidiomycota</taxon>
        <taxon>Agaricomycotina</taxon>
        <taxon>Agaricomycetes</taxon>
        <taxon>Agaricomycetidae</taxon>
        <taxon>Agaricales</taxon>
        <taxon>Marasmiineae</taxon>
        <taxon>Marasmiaceae</taxon>
        <taxon>Moniliophthora</taxon>
    </lineage>
</organism>
<name>A0A0W0FP41_MONRR</name>